<keyword evidence="4" id="KW-0411">Iron-sulfur</keyword>
<dbReference type="CDD" id="cd01335">
    <property type="entry name" value="Radical_SAM"/>
    <property type="match status" value="1"/>
</dbReference>
<dbReference type="PANTHER" id="PTHR11228:SF34">
    <property type="entry name" value="TUNGSTEN-CONTAINING ALDEHYDE FERREDOXIN OXIDOREDUCTASE COFACTOR MODIFYING PROTEIN"/>
    <property type="match status" value="1"/>
</dbReference>
<dbReference type="Proteomes" id="UP000178323">
    <property type="component" value="Unassembled WGS sequence"/>
</dbReference>
<organism evidence="6 7">
    <name type="scientific">Candidatus Falkowbacteria bacterium RBG_13_39_14</name>
    <dbReference type="NCBI Taxonomy" id="1797985"/>
    <lineage>
        <taxon>Bacteria</taxon>
        <taxon>Candidatus Falkowiibacteriota</taxon>
    </lineage>
</organism>
<dbReference type="EMBL" id="MFFS01000043">
    <property type="protein sequence ID" value="OGF22014.1"/>
    <property type="molecule type" value="Genomic_DNA"/>
</dbReference>
<evidence type="ECO:0000256" key="2">
    <source>
        <dbReference type="ARBA" id="ARBA00022723"/>
    </source>
</evidence>
<evidence type="ECO:0000256" key="1">
    <source>
        <dbReference type="ARBA" id="ARBA00022691"/>
    </source>
</evidence>
<dbReference type="GO" id="GO:0003824">
    <property type="term" value="F:catalytic activity"/>
    <property type="evidence" value="ECO:0007669"/>
    <property type="project" value="InterPro"/>
</dbReference>
<dbReference type="InterPro" id="IPR050377">
    <property type="entry name" value="Radical_SAM_PqqE_MftC-like"/>
</dbReference>
<keyword evidence="2" id="KW-0479">Metal-binding</keyword>
<dbReference type="GO" id="GO:0046872">
    <property type="term" value="F:metal ion binding"/>
    <property type="evidence" value="ECO:0007669"/>
    <property type="project" value="UniProtKB-KW"/>
</dbReference>
<keyword evidence="3" id="KW-0408">Iron</keyword>
<evidence type="ECO:0000256" key="4">
    <source>
        <dbReference type="ARBA" id="ARBA00023014"/>
    </source>
</evidence>
<dbReference type="InterPro" id="IPR058240">
    <property type="entry name" value="rSAM_sf"/>
</dbReference>
<feature type="non-terminal residue" evidence="6">
    <location>
        <position position="333"/>
    </location>
</feature>
<name>A0A1F5S5P3_9BACT</name>
<sequence>MKYIIPKYSEDKSADIGIQNIQNIMDGKGSLQFNGAYIFLAPKCNFRCKGCFTHVGHNIGESLNFQAIKEIVSFAKSRGAKSIIFAGAGEPALDPLYKSIRDYINKKNLQVVLFTNGTTIKNTEDAKKMLISGPVIAKMFSLNPCHYDLLTGRKGAFASSMRGINYLLQAGDELAKEGKNVSLAIDSYVSKDNYRDMPKLLRFCRENKIIPYFEAFIELGQTPAMIKKLALSEKKLADTFLRLQNIDKREFKIPTELKQGSRNYGQDPCNKATHMFCVRENGDVYMCVCTLRKVGNIYERKTVYRCLEDIFNVRNKKLLKYLKCDKCSKVFNL</sequence>
<evidence type="ECO:0000259" key="5">
    <source>
        <dbReference type="Pfam" id="PF04055"/>
    </source>
</evidence>
<dbReference type="STRING" id="1797985.A2Y83_02915"/>
<dbReference type="AlphaFoldDB" id="A0A1F5S5P3"/>
<dbReference type="InterPro" id="IPR007197">
    <property type="entry name" value="rSAM"/>
</dbReference>
<evidence type="ECO:0000256" key="3">
    <source>
        <dbReference type="ARBA" id="ARBA00023004"/>
    </source>
</evidence>
<feature type="domain" description="Radical SAM core" evidence="5">
    <location>
        <begin position="40"/>
        <end position="171"/>
    </location>
</feature>
<dbReference type="Pfam" id="PF04055">
    <property type="entry name" value="Radical_SAM"/>
    <property type="match status" value="1"/>
</dbReference>
<dbReference type="SFLD" id="SFLDG01067">
    <property type="entry name" value="SPASM/twitch_domain_containing"/>
    <property type="match status" value="1"/>
</dbReference>
<dbReference type="Gene3D" id="3.20.20.70">
    <property type="entry name" value="Aldolase class I"/>
    <property type="match status" value="1"/>
</dbReference>
<evidence type="ECO:0000313" key="7">
    <source>
        <dbReference type="Proteomes" id="UP000178323"/>
    </source>
</evidence>
<dbReference type="PANTHER" id="PTHR11228">
    <property type="entry name" value="RADICAL SAM DOMAIN PROTEIN"/>
    <property type="match status" value="1"/>
</dbReference>
<proteinExistence type="predicted"/>
<evidence type="ECO:0000313" key="6">
    <source>
        <dbReference type="EMBL" id="OGF22014.1"/>
    </source>
</evidence>
<dbReference type="SFLD" id="SFLDS00029">
    <property type="entry name" value="Radical_SAM"/>
    <property type="match status" value="1"/>
</dbReference>
<accession>A0A1F5S5P3</accession>
<dbReference type="SUPFAM" id="SSF102114">
    <property type="entry name" value="Radical SAM enzymes"/>
    <property type="match status" value="1"/>
</dbReference>
<protein>
    <recommendedName>
        <fullName evidence="5">Radical SAM core domain-containing protein</fullName>
    </recommendedName>
</protein>
<dbReference type="InterPro" id="IPR013785">
    <property type="entry name" value="Aldolase_TIM"/>
</dbReference>
<gene>
    <name evidence="6" type="ORF">A2Y83_02915</name>
</gene>
<keyword evidence="1" id="KW-0949">S-adenosyl-L-methionine</keyword>
<dbReference type="GO" id="GO:0051536">
    <property type="term" value="F:iron-sulfur cluster binding"/>
    <property type="evidence" value="ECO:0007669"/>
    <property type="project" value="UniProtKB-KW"/>
</dbReference>
<comment type="caution">
    <text evidence="6">The sequence shown here is derived from an EMBL/GenBank/DDBJ whole genome shotgun (WGS) entry which is preliminary data.</text>
</comment>
<reference evidence="6 7" key="1">
    <citation type="journal article" date="2016" name="Nat. Commun.">
        <title>Thousands of microbial genomes shed light on interconnected biogeochemical processes in an aquifer system.</title>
        <authorList>
            <person name="Anantharaman K."/>
            <person name="Brown C.T."/>
            <person name="Hug L.A."/>
            <person name="Sharon I."/>
            <person name="Castelle C.J."/>
            <person name="Probst A.J."/>
            <person name="Thomas B.C."/>
            <person name="Singh A."/>
            <person name="Wilkins M.J."/>
            <person name="Karaoz U."/>
            <person name="Brodie E.L."/>
            <person name="Williams K.H."/>
            <person name="Hubbard S.S."/>
            <person name="Banfield J.F."/>
        </authorList>
    </citation>
    <scope>NUCLEOTIDE SEQUENCE [LARGE SCALE GENOMIC DNA]</scope>
</reference>